<evidence type="ECO:0000313" key="2">
    <source>
        <dbReference type="EMBL" id="KAG5616156.1"/>
    </source>
</evidence>
<dbReference type="Pfam" id="PF12353">
    <property type="entry name" value="eIF3g"/>
    <property type="match status" value="1"/>
</dbReference>
<proteinExistence type="predicted"/>
<accession>A0A9J5ZW09</accession>
<protein>
    <recommendedName>
        <fullName evidence="1">Eukaryotic translation initiation factor 3 subunit G N-terminal domain-containing protein</fullName>
    </recommendedName>
</protein>
<dbReference type="Proteomes" id="UP000824120">
    <property type="component" value="Chromosome 3"/>
</dbReference>
<gene>
    <name evidence="2" type="ORF">H5410_015980</name>
</gene>
<evidence type="ECO:0000313" key="3">
    <source>
        <dbReference type="Proteomes" id="UP000824120"/>
    </source>
</evidence>
<name>A0A9J5ZW09_SOLCO</name>
<dbReference type="InterPro" id="IPR024675">
    <property type="entry name" value="eIF3g_N"/>
</dbReference>
<reference evidence="2 3" key="1">
    <citation type="submission" date="2020-09" db="EMBL/GenBank/DDBJ databases">
        <title>De no assembly of potato wild relative species, Solanum commersonii.</title>
        <authorList>
            <person name="Cho K."/>
        </authorList>
    </citation>
    <scope>NUCLEOTIDE SEQUENCE [LARGE SCALE GENOMIC DNA]</scope>
    <source>
        <strain evidence="2">LZ3.2</strain>
        <tissue evidence="2">Leaf</tissue>
    </source>
</reference>
<organism evidence="2 3">
    <name type="scientific">Solanum commersonii</name>
    <name type="common">Commerson's wild potato</name>
    <name type="synonym">Commerson's nightshade</name>
    <dbReference type="NCBI Taxonomy" id="4109"/>
    <lineage>
        <taxon>Eukaryota</taxon>
        <taxon>Viridiplantae</taxon>
        <taxon>Streptophyta</taxon>
        <taxon>Embryophyta</taxon>
        <taxon>Tracheophyta</taxon>
        <taxon>Spermatophyta</taxon>
        <taxon>Magnoliopsida</taxon>
        <taxon>eudicotyledons</taxon>
        <taxon>Gunneridae</taxon>
        <taxon>Pentapetalae</taxon>
        <taxon>asterids</taxon>
        <taxon>lamiids</taxon>
        <taxon>Solanales</taxon>
        <taxon>Solanaceae</taxon>
        <taxon>Solanoideae</taxon>
        <taxon>Solaneae</taxon>
        <taxon>Solanum</taxon>
    </lineage>
</organism>
<dbReference type="AlphaFoldDB" id="A0A9J5ZW09"/>
<keyword evidence="3" id="KW-1185">Reference proteome</keyword>
<evidence type="ECO:0000259" key="1">
    <source>
        <dbReference type="Pfam" id="PF12353"/>
    </source>
</evidence>
<dbReference type="OrthoDB" id="1704159at2759"/>
<comment type="caution">
    <text evidence="2">The sequence shown here is derived from an EMBL/GenBank/DDBJ whole genome shotgun (WGS) entry which is preliminary data.</text>
</comment>
<dbReference type="EMBL" id="JACXVP010000003">
    <property type="protein sequence ID" value="KAG5616156.1"/>
    <property type="molecule type" value="Genomic_DNA"/>
</dbReference>
<feature type="domain" description="Eukaryotic translation initiation factor 3 subunit G N-terminal" evidence="1">
    <location>
        <begin position="43"/>
        <end position="85"/>
    </location>
</feature>
<sequence>MAAPLISNRIELVAFQPTSEFGDFPCNNVYFLNYLHDQPGSKAEDSKAVGDSMAQLVKGGAVLMVCRTCGKKGDHWTSKCPFKDLAQPAEGFVDKPPVAEANMPGGAVKGAYVPPNL</sequence>